<comment type="caution">
    <text evidence="1">The sequence shown here is derived from an EMBL/GenBank/DDBJ whole genome shotgun (WGS) entry which is preliminary data.</text>
</comment>
<dbReference type="AlphaFoldDB" id="A0A840VD91"/>
<sequence length="90" mass="9912">MKNTLGSIGVGLKAAAKSFVTSTTRYRVGDNPLICPVCGHDEFDRREMLMNTSGMTFMNMDWLNSSACALVCQNCKRIELFAETPSGRQS</sequence>
<protein>
    <submittedName>
        <fullName evidence="1">Putative nucleic-acid-binding Zn-ribbon protein</fullName>
    </submittedName>
</protein>
<evidence type="ECO:0000313" key="1">
    <source>
        <dbReference type="EMBL" id="MBB5353474.1"/>
    </source>
</evidence>
<keyword evidence="2" id="KW-1185">Reference proteome</keyword>
<dbReference type="EMBL" id="JACHFD010000027">
    <property type="protein sequence ID" value="MBB5353474.1"/>
    <property type="molecule type" value="Genomic_DNA"/>
</dbReference>
<dbReference type="Proteomes" id="UP000557717">
    <property type="component" value="Unassembled WGS sequence"/>
</dbReference>
<gene>
    <name evidence="1" type="ORF">HNR46_003735</name>
</gene>
<proteinExistence type="predicted"/>
<evidence type="ECO:0000313" key="2">
    <source>
        <dbReference type="Proteomes" id="UP000557717"/>
    </source>
</evidence>
<reference evidence="1 2" key="1">
    <citation type="submission" date="2020-08" db="EMBL/GenBank/DDBJ databases">
        <title>Genomic Encyclopedia of Type Strains, Phase IV (KMG-IV): sequencing the most valuable type-strain genomes for metagenomic binning, comparative biology and taxonomic classification.</title>
        <authorList>
            <person name="Goeker M."/>
        </authorList>
    </citation>
    <scope>NUCLEOTIDE SEQUENCE [LARGE SCALE GENOMIC DNA]</scope>
    <source>
        <strain evidence="1 2">YC6886</strain>
    </source>
</reference>
<accession>A0A840VD91</accession>
<name>A0A840VD91_9BACT</name>
<organism evidence="1 2">
    <name type="scientific">Haloferula luteola</name>
    <dbReference type="NCBI Taxonomy" id="595692"/>
    <lineage>
        <taxon>Bacteria</taxon>
        <taxon>Pseudomonadati</taxon>
        <taxon>Verrucomicrobiota</taxon>
        <taxon>Verrucomicrobiia</taxon>
        <taxon>Verrucomicrobiales</taxon>
        <taxon>Verrucomicrobiaceae</taxon>
        <taxon>Haloferula</taxon>
    </lineage>
</organism>